<dbReference type="GO" id="GO:0005886">
    <property type="term" value="C:plasma membrane"/>
    <property type="evidence" value="ECO:0007669"/>
    <property type="project" value="UniProtKB-SubCell"/>
</dbReference>
<evidence type="ECO:0000256" key="3">
    <source>
        <dbReference type="ARBA" id="ARBA00022692"/>
    </source>
</evidence>
<evidence type="ECO:0000259" key="7">
    <source>
        <dbReference type="Pfam" id="PF12698"/>
    </source>
</evidence>
<dbReference type="InterPro" id="IPR013525">
    <property type="entry name" value="ABC2_TM"/>
</dbReference>
<feature type="transmembrane region" description="Helical" evidence="6">
    <location>
        <begin position="369"/>
        <end position="387"/>
    </location>
</feature>
<dbReference type="PANTHER" id="PTHR30294:SF38">
    <property type="entry name" value="TRANSPORT PERMEASE PROTEIN"/>
    <property type="match status" value="1"/>
</dbReference>
<sequence length="396" mass="40748">MNVFKLALKVAARHWNYLLIYMVALGAMSLLGSGAIEVAPQGEFKADSPKVAVIDRDGTDVSAALAAFALKDAEEVHVDDSTFGLQDASAKDLASYVLIIPEGFQADLLAAARTGGDAPELQTVISYQGARGSLVDQRVRGFAQSLYGFAASDATALAADVARNADKACANETPVGFLAVDSQGLSAKYVNYAAFSAYALFAASSIFIAVGLSSLRRGALRRRLVLGPVPSGRYGLQVGLACALFSVAIWAVIAAAGLVVFNPLGQGAPLAAVCVVLAAQLGFALVGGAAGFLIWQLGASDTMANGAGNIFGLVCSFFSGAWIPLSVMGESTRLAAAFTPFYWATDAMTQVSEAADITASLALQAFGEVGVTFAWAAVIALVAVALGRARLRESGA</sequence>
<keyword evidence="5 6" id="KW-0472">Membrane</keyword>
<feature type="transmembrane region" description="Helical" evidence="6">
    <location>
        <begin position="192"/>
        <end position="215"/>
    </location>
</feature>
<accession>A0A4Q2K0P0</accession>
<feature type="transmembrane region" description="Helical" evidence="6">
    <location>
        <begin position="15"/>
        <end position="36"/>
    </location>
</feature>
<comment type="subcellular location">
    <subcellularLocation>
        <location evidence="1">Cell membrane</location>
        <topology evidence="1">Multi-pass membrane protein</topology>
    </subcellularLocation>
</comment>
<gene>
    <name evidence="8" type="ORF">ET524_10250</name>
</gene>
<keyword evidence="9" id="KW-1185">Reference proteome</keyword>
<feature type="transmembrane region" description="Helical" evidence="6">
    <location>
        <begin position="307"/>
        <end position="325"/>
    </location>
</feature>
<feature type="transmembrane region" description="Helical" evidence="6">
    <location>
        <begin position="267"/>
        <end position="295"/>
    </location>
</feature>
<feature type="transmembrane region" description="Helical" evidence="6">
    <location>
        <begin position="236"/>
        <end position="261"/>
    </location>
</feature>
<name>A0A4Q2K0P0_9ACTN</name>
<keyword evidence="3 6" id="KW-0812">Transmembrane</keyword>
<evidence type="ECO:0000256" key="6">
    <source>
        <dbReference type="SAM" id="Phobius"/>
    </source>
</evidence>
<dbReference type="Proteomes" id="UP000293345">
    <property type="component" value="Unassembled WGS sequence"/>
</dbReference>
<feature type="domain" description="ABC-2 type transporter transmembrane" evidence="7">
    <location>
        <begin position="28"/>
        <end position="386"/>
    </location>
</feature>
<comment type="caution">
    <text evidence="8">The sequence shown here is derived from an EMBL/GenBank/DDBJ whole genome shotgun (WGS) entry which is preliminary data.</text>
</comment>
<reference evidence="8 9" key="1">
    <citation type="submission" date="2019-01" db="EMBL/GenBank/DDBJ databases">
        <title>Senegalimassilia sp. nov. KGMB04484 isolated human feces.</title>
        <authorList>
            <person name="Han K.-I."/>
            <person name="Kim J.-S."/>
            <person name="Lee K.C."/>
            <person name="Suh M.K."/>
            <person name="Eom M.K."/>
            <person name="Lee J.H."/>
            <person name="Park S.-H."/>
            <person name="Kang S.W."/>
            <person name="Park J.-E."/>
            <person name="Oh B.S."/>
            <person name="Yu S.Y."/>
            <person name="Choi S.-H."/>
            <person name="Lee D.H."/>
            <person name="Yoon H."/>
            <person name="Kim B.-Y."/>
            <person name="Lee J.H."/>
            <person name="Lee J.-S."/>
        </authorList>
    </citation>
    <scope>NUCLEOTIDE SEQUENCE [LARGE SCALE GENOMIC DNA]</scope>
    <source>
        <strain evidence="8 9">KGMB04484</strain>
    </source>
</reference>
<dbReference type="RefSeq" id="WP_129425566.1">
    <property type="nucleotide sequence ID" value="NZ_SDPW01000001.1"/>
</dbReference>
<dbReference type="PANTHER" id="PTHR30294">
    <property type="entry name" value="MEMBRANE COMPONENT OF ABC TRANSPORTER YHHJ-RELATED"/>
    <property type="match status" value="1"/>
</dbReference>
<dbReference type="OrthoDB" id="3190494at2"/>
<evidence type="ECO:0000313" key="8">
    <source>
        <dbReference type="EMBL" id="RXZ54816.1"/>
    </source>
</evidence>
<dbReference type="InterPro" id="IPR051449">
    <property type="entry name" value="ABC-2_transporter_component"/>
</dbReference>
<evidence type="ECO:0000256" key="4">
    <source>
        <dbReference type="ARBA" id="ARBA00022989"/>
    </source>
</evidence>
<evidence type="ECO:0000313" key="9">
    <source>
        <dbReference type="Proteomes" id="UP000293345"/>
    </source>
</evidence>
<keyword evidence="2" id="KW-1003">Cell membrane</keyword>
<proteinExistence type="predicted"/>
<protein>
    <submittedName>
        <fullName evidence="8">ABC transporter permease</fullName>
    </submittedName>
</protein>
<evidence type="ECO:0000256" key="2">
    <source>
        <dbReference type="ARBA" id="ARBA00022475"/>
    </source>
</evidence>
<keyword evidence="4 6" id="KW-1133">Transmembrane helix</keyword>
<organism evidence="8 9">
    <name type="scientific">Senegalimassilia faecalis</name>
    <dbReference type="NCBI Taxonomy" id="2509433"/>
    <lineage>
        <taxon>Bacteria</taxon>
        <taxon>Bacillati</taxon>
        <taxon>Actinomycetota</taxon>
        <taxon>Coriobacteriia</taxon>
        <taxon>Coriobacteriales</taxon>
        <taxon>Coriobacteriaceae</taxon>
        <taxon>Senegalimassilia</taxon>
    </lineage>
</organism>
<dbReference type="GO" id="GO:0140359">
    <property type="term" value="F:ABC-type transporter activity"/>
    <property type="evidence" value="ECO:0007669"/>
    <property type="project" value="InterPro"/>
</dbReference>
<evidence type="ECO:0000256" key="1">
    <source>
        <dbReference type="ARBA" id="ARBA00004651"/>
    </source>
</evidence>
<dbReference type="EMBL" id="SDPW01000001">
    <property type="protein sequence ID" value="RXZ54816.1"/>
    <property type="molecule type" value="Genomic_DNA"/>
</dbReference>
<dbReference type="Gene3D" id="3.40.1710.10">
    <property type="entry name" value="abc type-2 transporter like domain"/>
    <property type="match status" value="1"/>
</dbReference>
<dbReference type="AlphaFoldDB" id="A0A4Q2K0P0"/>
<evidence type="ECO:0000256" key="5">
    <source>
        <dbReference type="ARBA" id="ARBA00023136"/>
    </source>
</evidence>
<dbReference type="Pfam" id="PF12698">
    <property type="entry name" value="ABC2_membrane_3"/>
    <property type="match status" value="1"/>
</dbReference>